<name>A0A183PUT3_9TREM</name>
<dbReference type="InterPro" id="IPR011990">
    <property type="entry name" value="TPR-like_helical_dom_sf"/>
</dbReference>
<evidence type="ECO:0000313" key="2">
    <source>
        <dbReference type="Proteomes" id="UP000269396"/>
    </source>
</evidence>
<accession>A0A183PUT3</accession>
<dbReference type="PROSITE" id="PS50005">
    <property type="entry name" value="TPR"/>
    <property type="match status" value="1"/>
</dbReference>
<proteinExistence type="predicted"/>
<sequence>MVLNHLADHFFYKKEYAKVHRLALHAFYNTETESIRAESCYQMARAFHIQENYDNAFQYYYLATQLASSTFILPFYGLGQMYLHRNDLEHAAMSFERVLKDNPNNYETLKILGSLYAQSNKPDKRTQSKQLFKQVRLCLHCNQCIQNLTMMKLFHNKKCELHSFSISLNLYVEAWIEYAQLLDNDINGALDAYSKALTILENIQLEIAPEILNNIGALHFIKGEYDKSSVSMYYYCFSKNDCCHYYYYYL</sequence>
<dbReference type="PANTHER" id="PTHR14027:SF2">
    <property type="entry name" value="RNA POLYMERASE-ASSOCIATED PROTEIN CTR9 HOMOLOG"/>
    <property type="match status" value="1"/>
</dbReference>
<dbReference type="GO" id="GO:0006355">
    <property type="term" value="P:regulation of DNA-templated transcription"/>
    <property type="evidence" value="ECO:0007669"/>
    <property type="project" value="InterPro"/>
</dbReference>
<evidence type="ECO:0000313" key="1">
    <source>
        <dbReference type="EMBL" id="VDP76196.1"/>
    </source>
</evidence>
<dbReference type="PANTHER" id="PTHR14027">
    <property type="entry name" value="RNA POLYMERASE-ASSOCIATED PROTEIN CTR9"/>
    <property type="match status" value="1"/>
</dbReference>
<dbReference type="InterPro" id="IPR019734">
    <property type="entry name" value="TPR_rpt"/>
</dbReference>
<dbReference type="GO" id="GO:0006368">
    <property type="term" value="P:transcription elongation by RNA polymerase II"/>
    <property type="evidence" value="ECO:0007669"/>
    <property type="project" value="TreeGrafter"/>
</dbReference>
<dbReference type="Proteomes" id="UP000269396">
    <property type="component" value="Unassembled WGS sequence"/>
</dbReference>
<reference evidence="1 2" key="1">
    <citation type="submission" date="2018-11" db="EMBL/GenBank/DDBJ databases">
        <authorList>
            <consortium name="Pathogen Informatics"/>
        </authorList>
    </citation>
    <scope>NUCLEOTIDE SEQUENCE [LARGE SCALE GENOMIC DNA]</scope>
    <source>
        <strain>Denwood</strain>
        <strain evidence="2">Zambia</strain>
    </source>
</reference>
<protein>
    <submittedName>
        <fullName evidence="1">Uncharacterized protein</fullName>
    </submittedName>
</protein>
<dbReference type="GO" id="GO:0000993">
    <property type="term" value="F:RNA polymerase II complex binding"/>
    <property type="evidence" value="ECO:0007669"/>
    <property type="project" value="TreeGrafter"/>
</dbReference>
<keyword evidence="2" id="KW-1185">Reference proteome</keyword>
<dbReference type="InterPro" id="IPR031101">
    <property type="entry name" value="Ctr9"/>
</dbReference>
<organism evidence="1 2">
    <name type="scientific">Schistosoma mattheei</name>
    <dbReference type="NCBI Taxonomy" id="31246"/>
    <lineage>
        <taxon>Eukaryota</taxon>
        <taxon>Metazoa</taxon>
        <taxon>Spiralia</taxon>
        <taxon>Lophotrochozoa</taxon>
        <taxon>Platyhelminthes</taxon>
        <taxon>Trematoda</taxon>
        <taxon>Digenea</taxon>
        <taxon>Strigeidida</taxon>
        <taxon>Schistosomatoidea</taxon>
        <taxon>Schistosomatidae</taxon>
        <taxon>Schistosoma</taxon>
    </lineage>
</organism>
<dbReference type="EMBL" id="UZAL01039900">
    <property type="protein sequence ID" value="VDP76196.1"/>
    <property type="molecule type" value="Genomic_DNA"/>
</dbReference>
<dbReference type="Gene3D" id="1.25.40.10">
    <property type="entry name" value="Tetratricopeptide repeat domain"/>
    <property type="match status" value="1"/>
</dbReference>
<dbReference type="STRING" id="31246.A0A183PUT3"/>
<gene>
    <name evidence="1" type="ORF">SMTD_LOCUS18119</name>
</gene>
<dbReference type="Pfam" id="PF13181">
    <property type="entry name" value="TPR_8"/>
    <property type="match status" value="1"/>
</dbReference>
<dbReference type="SMART" id="SM00028">
    <property type="entry name" value="TPR"/>
    <property type="match status" value="3"/>
</dbReference>
<dbReference type="AlphaFoldDB" id="A0A183PUT3"/>
<dbReference type="GO" id="GO:0016593">
    <property type="term" value="C:Cdc73/Paf1 complex"/>
    <property type="evidence" value="ECO:0007669"/>
    <property type="project" value="TreeGrafter"/>
</dbReference>
<dbReference type="SUPFAM" id="SSF48452">
    <property type="entry name" value="TPR-like"/>
    <property type="match status" value="2"/>
</dbReference>